<dbReference type="SUPFAM" id="SSF51735">
    <property type="entry name" value="NAD(P)-binding Rossmann-fold domains"/>
    <property type="match status" value="1"/>
</dbReference>
<evidence type="ECO:0008006" key="6">
    <source>
        <dbReference type="Google" id="ProtNLM"/>
    </source>
</evidence>
<keyword evidence="5" id="KW-1185">Reference proteome</keyword>
<dbReference type="PANTHER" id="PTHR11133">
    <property type="entry name" value="SACCHAROPINE DEHYDROGENASE"/>
    <property type="match status" value="1"/>
</dbReference>
<dbReference type="InterPro" id="IPR005097">
    <property type="entry name" value="Sacchrp_dh_NADP-bd"/>
</dbReference>
<dbReference type="InterPro" id="IPR032095">
    <property type="entry name" value="Sacchrp_dh-like_C"/>
</dbReference>
<dbReference type="InterPro" id="IPR051168">
    <property type="entry name" value="AASS"/>
</dbReference>
<dbReference type="Pfam" id="PF16653">
    <property type="entry name" value="Sacchrp_dh_C"/>
    <property type="match status" value="1"/>
</dbReference>
<evidence type="ECO:0000256" key="1">
    <source>
        <dbReference type="ARBA" id="ARBA00023002"/>
    </source>
</evidence>
<gene>
    <name evidence="4" type="ORF">NSPWAT_2872</name>
</gene>
<evidence type="ECO:0000313" key="5">
    <source>
        <dbReference type="Proteomes" id="UP001157733"/>
    </source>
</evidence>
<dbReference type="Pfam" id="PF03435">
    <property type="entry name" value="Sacchrp_dh_NADP"/>
    <property type="match status" value="1"/>
</dbReference>
<name>A0ABM9HI40_9BACT</name>
<dbReference type="Gene3D" id="3.40.50.720">
    <property type="entry name" value="NAD(P)-binding Rossmann-like Domain"/>
    <property type="match status" value="1"/>
</dbReference>
<reference evidence="4 5" key="1">
    <citation type="submission" date="2022-09" db="EMBL/GenBank/DDBJ databases">
        <authorList>
            <person name="Kop L."/>
        </authorList>
    </citation>
    <scope>NUCLEOTIDE SEQUENCE [LARGE SCALE GENOMIC DNA]</scope>
    <source>
        <strain evidence="4 5">347</strain>
    </source>
</reference>
<evidence type="ECO:0000259" key="3">
    <source>
        <dbReference type="Pfam" id="PF16653"/>
    </source>
</evidence>
<dbReference type="InterPro" id="IPR036291">
    <property type="entry name" value="NAD(P)-bd_dom_sf"/>
</dbReference>
<proteinExistence type="predicted"/>
<dbReference type="EMBL" id="OX336137">
    <property type="protein sequence ID" value="CAI2719728.1"/>
    <property type="molecule type" value="Genomic_DNA"/>
</dbReference>
<keyword evidence="1" id="KW-0560">Oxidoreductase</keyword>
<organism evidence="4 5">
    <name type="scientific">Nitrospina watsonii</name>
    <dbReference type="NCBI Taxonomy" id="1323948"/>
    <lineage>
        <taxon>Bacteria</taxon>
        <taxon>Pseudomonadati</taxon>
        <taxon>Nitrospinota/Tectimicrobiota group</taxon>
        <taxon>Nitrospinota</taxon>
        <taxon>Nitrospinia</taxon>
        <taxon>Nitrospinales</taxon>
        <taxon>Nitrospinaceae</taxon>
        <taxon>Nitrospina</taxon>
    </lineage>
</organism>
<dbReference type="Gene3D" id="3.30.360.10">
    <property type="entry name" value="Dihydrodipicolinate Reductase, domain 2"/>
    <property type="match status" value="1"/>
</dbReference>
<dbReference type="RefSeq" id="WP_282012539.1">
    <property type="nucleotide sequence ID" value="NZ_OX336137.1"/>
</dbReference>
<evidence type="ECO:0000313" key="4">
    <source>
        <dbReference type="EMBL" id="CAI2719728.1"/>
    </source>
</evidence>
<protein>
    <recommendedName>
        <fullName evidence="6">L-lysine dehydrogenase</fullName>
    </recommendedName>
</protein>
<sequence length="367" mass="40182">MASKIESILVIGLGKVGKLVGLLLHESGFRVTGVDSGGRGDLPFAVHQADATRKQSLSKLLKGQDAVISCLPYHLNIEVAATAHALGIHYFDLTEDVETTAAIRKIAQKGKGVLAPQCGLAPGYISIVGAELAKTFTRLRGIELRVGALPQNPSGLLGYAFNWSPEGVVNEYLNDCEVIQDGVRANVPAMENLETVVIDGVQLEAFSTSGGLGTMCETYEGRVEKLNYKTIRYPGHNKLMRFFFNELYLRHDRKMAGEILVNAKPPVNDDVVFVYAAVEGWRKKKLGRVEFVRSYYPKEVAGHVWRAISWTTAASVCATVELVSQGEVPHKGFLQQETIPLDLFFKTKNGALYNSDPASSRVDFPEI</sequence>
<dbReference type="Proteomes" id="UP001157733">
    <property type="component" value="Chromosome"/>
</dbReference>
<feature type="domain" description="Saccharopine dehydrogenase-like C-terminal" evidence="3">
    <location>
        <begin position="119"/>
        <end position="339"/>
    </location>
</feature>
<dbReference type="PANTHER" id="PTHR11133:SF22">
    <property type="entry name" value="ALPHA-AMINOADIPIC SEMIALDEHYDE SYNTHASE, MITOCHONDRIAL"/>
    <property type="match status" value="1"/>
</dbReference>
<evidence type="ECO:0000259" key="2">
    <source>
        <dbReference type="Pfam" id="PF03435"/>
    </source>
</evidence>
<accession>A0ABM9HI40</accession>
<feature type="domain" description="Saccharopine dehydrogenase NADP binding" evidence="2">
    <location>
        <begin position="8"/>
        <end position="95"/>
    </location>
</feature>
<dbReference type="SUPFAM" id="SSF55347">
    <property type="entry name" value="Glyceraldehyde-3-phosphate dehydrogenase-like, C-terminal domain"/>
    <property type="match status" value="1"/>
</dbReference>